<feature type="region of interest" description="Disordered" evidence="11">
    <location>
        <begin position="590"/>
        <end position="617"/>
    </location>
</feature>
<keyword evidence="8 9" id="KW-0539">Nucleus</keyword>
<protein>
    <recommendedName>
        <fullName evidence="9">Exonuclease 1</fullName>
        <ecNumber evidence="9">3.1.-.-</ecNumber>
    </recommendedName>
</protein>
<dbReference type="SMART" id="SM00484">
    <property type="entry name" value="XPGI"/>
    <property type="match status" value="1"/>
</dbReference>
<name>A0A0F7UG07_NEOCL</name>
<dbReference type="AlphaFoldDB" id="A0A0F7UG07"/>
<dbReference type="PANTHER" id="PTHR11081">
    <property type="entry name" value="FLAP ENDONUCLEASE FAMILY MEMBER"/>
    <property type="match status" value="1"/>
</dbReference>
<keyword evidence="9" id="KW-0228">DNA excision</keyword>
<dbReference type="SMART" id="SM00485">
    <property type="entry name" value="XPGN"/>
    <property type="match status" value="1"/>
</dbReference>
<evidence type="ECO:0000256" key="9">
    <source>
        <dbReference type="RuleBase" id="RU910737"/>
    </source>
</evidence>
<dbReference type="GO" id="GO:0017108">
    <property type="term" value="F:5'-flap endonuclease activity"/>
    <property type="evidence" value="ECO:0007669"/>
    <property type="project" value="TreeGrafter"/>
</dbReference>
<evidence type="ECO:0000256" key="6">
    <source>
        <dbReference type="ARBA" id="ARBA00023128"/>
    </source>
</evidence>
<evidence type="ECO:0000256" key="10">
    <source>
        <dbReference type="SAM" id="Coils"/>
    </source>
</evidence>
<comment type="cofactor">
    <cofactor evidence="9">
        <name>Mg(2+)</name>
        <dbReference type="ChEBI" id="CHEBI:18420"/>
    </cofactor>
    <text evidence="9">Binds 2 magnesium ions per subunit. They probably participate in the reaction catalyzed by the enzyme. May bind an additional third magnesium ion after substrate binding.</text>
</comment>
<proteinExistence type="inferred from homology"/>
<feature type="region of interest" description="Disordered" evidence="11">
    <location>
        <begin position="790"/>
        <end position="994"/>
    </location>
</feature>
<sequence length="994" mass="106722">MGIQNLLKFLKPLAQPAHISAFAGHTVGVDAMSWLHRGAIACAVELVKQEDTDKFLRFVIHMIMLFKYHRVEPLLVFDGAKIPAKAAEDEKRQQARLKASEEARQLLKQHEEARRANRKPPGDTRELLTKCAQGISISPEMVDTVISACRSLGVAFVVAPYEADAQLAFLARTGKIAAAVSEDSDLLAHGCGQVLFKMDKEGNCERLVLPLKDSTSLAFTSSTSGPQSSSLSKDANAKKLGQLECLRDFDQKMFTAMCVLGGCDYTHDVHINGLGISTACRFVHKLGKLERVIQYLFKDEKWKKKLTQPQEAVLRGHKMAMIAFTHHRVFDTSTGLVVAASTLLSPRSTPQTSKASSLPSSLPSSLSPSLPSSLSSSLSSSSRASSLPPFAARHSSSVSSPRREGPSNSETGIAEETEKGEKENQQPGSDSASRKKREGEGESDDPAKETEKAGGRRGNAQEATGSSILEDVDLETDSDDEASLERIVGRCQENFRPYAEGVVNPRTHKARIAHLTRKEQILIEEYRARSLVRVHEGNILSAHARARQAHQPSSSCPVSSSSSSCSSSSFSSCSSSSSSPSSYFSAVSSTVSSSACPSPRRASREASSEAREKAREIHAERMQAHAFDEFAMSGERSRQTMQRHEGGAPPPLSSGASEAVEREKKESDGGKDAAGRPPTRDTLHAESGREKETKYERQDVEEAKSRVVLAKEKTAKGGQMKLSFIAVKRTRVVHVKRDVTESLPGSRHLPNRKNIHSESCASPPSSEVPARTLAGSRSASFAAFAYCEEEQLGNQGRENEKGESSGGEEGDSGGGATGDRGDRTQKRERQEDDAEDARGKRRKSTQTRFPSDASNASFASSSQPLPLASSPSPSSSFAAPAPPAPSPSPLSSLSQPSQLPSQSSMSSDSFSQTSFLSSQPSSQPSVPRFFASSSSHRPPAGALPLAGKKKKFGAGFDAAPSASGPPRGSWILGGKETPSLPGASLSSFSWRNKK</sequence>
<dbReference type="PRINTS" id="PR00853">
    <property type="entry name" value="XPGRADSUPER"/>
</dbReference>
<dbReference type="CDD" id="cd09857">
    <property type="entry name" value="PIN_EXO1"/>
    <property type="match status" value="1"/>
</dbReference>
<dbReference type="FunFam" id="3.40.50.1010:FF:000002">
    <property type="entry name" value="Exonuclease 1, putative"/>
    <property type="match status" value="1"/>
</dbReference>
<comment type="subcellular location">
    <subcellularLocation>
        <location evidence="1 9">Nucleus</location>
    </subcellularLocation>
</comment>
<keyword evidence="6" id="KW-0496">Mitochondrion</keyword>
<keyword evidence="9" id="KW-0460">Magnesium</keyword>
<feature type="compositionally biased region" description="Low complexity" evidence="11">
    <location>
        <begin position="889"/>
        <end position="925"/>
    </location>
</feature>
<feature type="compositionally biased region" description="Low complexity" evidence="11">
    <location>
        <begin position="851"/>
        <end position="879"/>
    </location>
</feature>
<gene>
    <name evidence="14" type="ORF">BN1204_032890</name>
</gene>
<keyword evidence="5 9" id="KW-0378">Hydrolase</keyword>
<feature type="compositionally biased region" description="Acidic residues" evidence="11">
    <location>
        <begin position="470"/>
        <end position="481"/>
    </location>
</feature>
<feature type="region of interest" description="Disordered" evidence="11">
    <location>
        <begin position="633"/>
        <end position="703"/>
    </location>
</feature>
<dbReference type="Pfam" id="PF00752">
    <property type="entry name" value="XPG_N"/>
    <property type="match status" value="1"/>
</dbReference>
<feature type="compositionally biased region" description="Polar residues" evidence="11">
    <location>
        <begin position="394"/>
        <end position="411"/>
    </location>
</feature>
<dbReference type="InterPro" id="IPR036279">
    <property type="entry name" value="5-3_exonuclease_C_sf"/>
</dbReference>
<feature type="compositionally biased region" description="Polar residues" evidence="11">
    <location>
        <begin position="984"/>
        <end position="994"/>
    </location>
</feature>
<evidence type="ECO:0000259" key="13">
    <source>
        <dbReference type="SMART" id="SM00485"/>
    </source>
</evidence>
<dbReference type="EC" id="3.1.-.-" evidence="9"/>
<dbReference type="InterPro" id="IPR044752">
    <property type="entry name" value="PIN-like_EXO1"/>
</dbReference>
<comment type="similarity">
    <text evidence="9">Belongs to the XPG/RAD2 endonuclease family. EXO1 subfamily.</text>
</comment>
<evidence type="ECO:0000259" key="12">
    <source>
        <dbReference type="SMART" id="SM00484"/>
    </source>
</evidence>
<evidence type="ECO:0000256" key="1">
    <source>
        <dbReference type="ARBA" id="ARBA00004123"/>
    </source>
</evidence>
<dbReference type="GO" id="GO:0035312">
    <property type="term" value="F:5'-3' DNA exonuclease activity"/>
    <property type="evidence" value="ECO:0007669"/>
    <property type="project" value="UniProtKB-UniRule"/>
</dbReference>
<feature type="region of interest" description="Disordered" evidence="11">
    <location>
        <begin position="345"/>
        <end position="481"/>
    </location>
</feature>
<dbReference type="Gene3D" id="1.10.150.20">
    <property type="entry name" value="5' to 3' exonuclease, C-terminal subdomain"/>
    <property type="match status" value="1"/>
</dbReference>
<evidence type="ECO:0000256" key="8">
    <source>
        <dbReference type="ARBA" id="ARBA00023242"/>
    </source>
</evidence>
<dbReference type="GO" id="GO:0046872">
    <property type="term" value="F:metal ion binding"/>
    <property type="evidence" value="ECO:0007669"/>
    <property type="project" value="UniProtKB-UniRule"/>
</dbReference>
<dbReference type="PANTHER" id="PTHR11081:SF8">
    <property type="entry name" value="EXONUCLEASE 1"/>
    <property type="match status" value="1"/>
</dbReference>
<dbReference type="InterPro" id="IPR006085">
    <property type="entry name" value="XPG_DNA_repair_N"/>
</dbReference>
<dbReference type="InterPro" id="IPR006086">
    <property type="entry name" value="XPG-I_dom"/>
</dbReference>
<dbReference type="Pfam" id="PF00867">
    <property type="entry name" value="XPG_I"/>
    <property type="match status" value="1"/>
</dbReference>
<dbReference type="CDD" id="cd09901">
    <property type="entry name" value="H3TH_FEN1-like"/>
    <property type="match status" value="1"/>
</dbReference>
<keyword evidence="3 9" id="KW-0540">Nuclease</keyword>
<keyword evidence="9" id="KW-0269">Exonuclease</keyword>
<dbReference type="InterPro" id="IPR019974">
    <property type="entry name" value="XPG_CS"/>
</dbReference>
<feature type="compositionally biased region" description="Polar residues" evidence="11">
    <location>
        <begin position="345"/>
        <end position="355"/>
    </location>
</feature>
<keyword evidence="9" id="KW-0479">Metal-binding</keyword>
<keyword evidence="2" id="KW-0597">Phosphoprotein</keyword>
<evidence type="ECO:0000256" key="3">
    <source>
        <dbReference type="ARBA" id="ARBA00022722"/>
    </source>
</evidence>
<evidence type="ECO:0000256" key="2">
    <source>
        <dbReference type="ARBA" id="ARBA00022553"/>
    </source>
</evidence>
<evidence type="ECO:0000256" key="7">
    <source>
        <dbReference type="ARBA" id="ARBA00023204"/>
    </source>
</evidence>
<keyword evidence="4 9" id="KW-0227">DNA damage</keyword>
<keyword evidence="7 9" id="KW-0234">DNA repair</keyword>
<dbReference type="InterPro" id="IPR029060">
    <property type="entry name" value="PIN-like_dom_sf"/>
</dbReference>
<accession>A0A0F7UG07</accession>
<feature type="region of interest" description="Disordered" evidence="11">
    <location>
        <begin position="738"/>
        <end position="775"/>
    </location>
</feature>
<feature type="coiled-coil region" evidence="10">
    <location>
        <begin position="84"/>
        <end position="116"/>
    </location>
</feature>
<dbReference type="Gene3D" id="3.40.50.1010">
    <property type="entry name" value="5'-nuclease"/>
    <property type="match status" value="1"/>
</dbReference>
<dbReference type="GO" id="GO:0006281">
    <property type="term" value="P:DNA repair"/>
    <property type="evidence" value="ECO:0007669"/>
    <property type="project" value="UniProtKB-UniRule"/>
</dbReference>
<evidence type="ECO:0000256" key="11">
    <source>
        <dbReference type="SAM" id="MobiDB-lite"/>
    </source>
</evidence>
<dbReference type="GO" id="GO:0003677">
    <property type="term" value="F:DNA binding"/>
    <property type="evidence" value="ECO:0007669"/>
    <property type="project" value="UniProtKB-UniRule"/>
</dbReference>
<feature type="compositionally biased region" description="Low complexity" evidence="11">
    <location>
        <begin position="356"/>
        <end position="389"/>
    </location>
</feature>
<feature type="compositionally biased region" description="Basic and acidic residues" evidence="11">
    <location>
        <begin position="635"/>
        <end position="646"/>
    </location>
</feature>
<feature type="domain" description="XPG-I" evidence="12">
    <location>
        <begin position="150"/>
        <end position="219"/>
    </location>
</feature>
<keyword evidence="10" id="KW-0175">Coiled coil</keyword>
<dbReference type="EMBL" id="LN714483">
    <property type="protein sequence ID" value="CEL67490.1"/>
    <property type="molecule type" value="Genomic_DNA"/>
</dbReference>
<keyword evidence="9" id="KW-0238">DNA-binding</keyword>
<evidence type="ECO:0000256" key="4">
    <source>
        <dbReference type="ARBA" id="ARBA00022763"/>
    </source>
</evidence>
<dbReference type="PROSITE" id="PS00841">
    <property type="entry name" value="XPG_1"/>
    <property type="match status" value="1"/>
</dbReference>
<organism evidence="14">
    <name type="scientific">Neospora caninum (strain Liverpool)</name>
    <dbReference type="NCBI Taxonomy" id="572307"/>
    <lineage>
        <taxon>Eukaryota</taxon>
        <taxon>Sar</taxon>
        <taxon>Alveolata</taxon>
        <taxon>Apicomplexa</taxon>
        <taxon>Conoidasida</taxon>
        <taxon>Coccidia</taxon>
        <taxon>Eucoccidiorida</taxon>
        <taxon>Eimeriorina</taxon>
        <taxon>Sarcocystidae</taxon>
        <taxon>Neospora</taxon>
    </lineage>
</organism>
<dbReference type="SUPFAM" id="SSF47807">
    <property type="entry name" value="5' to 3' exonuclease, C-terminal subdomain"/>
    <property type="match status" value="1"/>
</dbReference>
<evidence type="ECO:0000313" key="14">
    <source>
        <dbReference type="EMBL" id="CEL67490.1"/>
    </source>
</evidence>
<dbReference type="InterPro" id="IPR006084">
    <property type="entry name" value="XPG/Rad2"/>
</dbReference>
<dbReference type="SUPFAM" id="SSF88723">
    <property type="entry name" value="PIN domain-like"/>
    <property type="match status" value="1"/>
</dbReference>
<keyword evidence="9" id="KW-0267">Excision nuclease</keyword>
<feature type="compositionally biased region" description="Basic and acidic residues" evidence="11">
    <location>
        <begin position="819"/>
        <end position="830"/>
    </location>
</feature>
<feature type="domain" description="XPG N-terminal" evidence="13">
    <location>
        <begin position="1"/>
        <end position="99"/>
    </location>
</feature>
<dbReference type="GO" id="GO:0005634">
    <property type="term" value="C:nucleus"/>
    <property type="evidence" value="ECO:0007669"/>
    <property type="project" value="UniProtKB-SubCell"/>
</dbReference>
<feature type="compositionally biased region" description="Low complexity" evidence="11">
    <location>
        <begin position="590"/>
        <end position="600"/>
    </location>
</feature>
<comment type="function">
    <text evidence="9">5'-&gt;3' double-stranded DNA exonuclease which may also possess a cryptic 3'-&gt;5' double-stranded DNA exonuclease activity. Functions in DNA mismatch repair.</text>
</comment>
<feature type="compositionally biased region" description="Basic and acidic residues" evidence="11">
    <location>
        <begin position="437"/>
        <end position="454"/>
    </location>
</feature>
<evidence type="ECO:0000256" key="5">
    <source>
        <dbReference type="ARBA" id="ARBA00022801"/>
    </source>
</evidence>
<feature type="compositionally biased region" description="Basic and acidic residues" evidence="11">
    <location>
        <begin position="659"/>
        <end position="703"/>
    </location>
</feature>
<reference evidence="14" key="1">
    <citation type="journal article" date="2015" name="PLoS ONE">
        <title>Comprehensive Evaluation of Toxoplasma gondii VEG and Neospora caninum LIV Genomes with Tachyzoite Stage Transcriptome and Proteome Defines Novel Transcript Features.</title>
        <authorList>
            <person name="Ramaprasad A."/>
            <person name="Mourier T."/>
            <person name="Naeem R."/>
            <person name="Malas T.B."/>
            <person name="Moussa E."/>
            <person name="Panigrahi A."/>
            <person name="Vermont S.J."/>
            <person name="Otto T.D."/>
            <person name="Wastling J."/>
            <person name="Pain A."/>
        </authorList>
    </citation>
    <scope>NUCLEOTIDE SEQUENCE</scope>
    <source>
        <strain evidence="14">Liverpool</strain>
    </source>
</reference>
<feature type="compositionally biased region" description="Basic and acidic residues" evidence="11">
    <location>
        <begin position="602"/>
        <end position="617"/>
    </location>
</feature>